<gene>
    <name evidence="1" type="ORF">BN2476_280002</name>
</gene>
<organism evidence="1 2">
    <name type="scientific">Paraburkholderia piptadeniae</name>
    <dbReference type="NCBI Taxonomy" id="1701573"/>
    <lineage>
        <taxon>Bacteria</taxon>
        <taxon>Pseudomonadati</taxon>
        <taxon>Pseudomonadota</taxon>
        <taxon>Betaproteobacteria</taxon>
        <taxon>Burkholderiales</taxon>
        <taxon>Burkholderiaceae</taxon>
        <taxon>Paraburkholderia</taxon>
    </lineage>
</organism>
<protein>
    <submittedName>
        <fullName evidence="1">Uncharacterized protein</fullName>
    </submittedName>
</protein>
<sequence>MPIKNIQIDHRYTFYRAFVGRSPPTPADQENTGPIFLHAIEISSFLHFYVSRYTDETFIIRLPKKSSVINTGSSIKPPSIE</sequence>
<dbReference type="AlphaFoldDB" id="A0A1N7S1I1"/>
<keyword evidence="2" id="KW-1185">Reference proteome</keyword>
<dbReference type="EMBL" id="CYGY02000028">
    <property type="protein sequence ID" value="SIT41260.1"/>
    <property type="molecule type" value="Genomic_DNA"/>
</dbReference>
<comment type="caution">
    <text evidence="1">The sequence shown here is derived from an EMBL/GenBank/DDBJ whole genome shotgun (WGS) entry which is preliminary data.</text>
</comment>
<dbReference type="Proteomes" id="UP000195569">
    <property type="component" value="Unassembled WGS sequence"/>
</dbReference>
<evidence type="ECO:0000313" key="1">
    <source>
        <dbReference type="EMBL" id="SIT41260.1"/>
    </source>
</evidence>
<proteinExistence type="predicted"/>
<accession>A0A1N7S1I1</accession>
<name>A0A1N7S1I1_9BURK</name>
<reference evidence="1" key="1">
    <citation type="submission" date="2016-12" db="EMBL/GenBank/DDBJ databases">
        <authorList>
            <person name="Moulin L."/>
        </authorList>
    </citation>
    <scope>NUCLEOTIDE SEQUENCE [LARGE SCALE GENOMIC DNA]</scope>
    <source>
        <strain evidence="1">STM 7183</strain>
    </source>
</reference>
<evidence type="ECO:0000313" key="2">
    <source>
        <dbReference type="Proteomes" id="UP000195569"/>
    </source>
</evidence>